<keyword evidence="1" id="KW-0472">Membrane</keyword>
<dbReference type="Proteomes" id="UP001642520">
    <property type="component" value="Unassembled WGS sequence"/>
</dbReference>
<sequence length="463" mass="52140">MCVLFHKIRYQLCEYMKLSSSAKTTKFVLIERMKNKYSRIFLFYVVLAAAGFIVAIENQSDVAAISNERIQDSSSALHQDDSGSDILSTSTEKKILIEQNIAEDVKNLSKRQAINSLSDILSGTPQLNLSLVEMLESYSCETEALKFGHHHVCGILAHEFFCELNKLLHYIFIGAENLDSEFRLIFNITEDMISFTEIISSGLLPEIIEISVVTIEDFISDPNNLKMISDAIRKCVPISGILKTVTRLGNAIIKFFVHIHQLFAYLDFPSIIQNFKEFAEQIYSVKEKISSLFYRYVLNPIEEVTNVFFETITWALLISNNLTTYIQQKLYRYIAVFEEIADILRAFYNGYCASGFSQTIIAVIFSTNVSPESLPITKEFSSANNWISSIVVTSSPPKNSVPGLISNLEQRILPTSVTTTLSPQSNDPDLISDIAQKIIPASVEKNQSPFSKPVIIARLLIPM</sequence>
<evidence type="ECO:0000313" key="2">
    <source>
        <dbReference type="EMBL" id="CAL7937105.1"/>
    </source>
</evidence>
<protein>
    <submittedName>
        <fullName evidence="2">Uncharacterized protein</fullName>
    </submittedName>
</protein>
<gene>
    <name evidence="2" type="ORF">XYLVIOL_LOCUS2539</name>
</gene>
<keyword evidence="1" id="KW-1133">Transmembrane helix</keyword>
<keyword evidence="3" id="KW-1185">Reference proteome</keyword>
<evidence type="ECO:0000256" key="1">
    <source>
        <dbReference type="SAM" id="Phobius"/>
    </source>
</evidence>
<keyword evidence="1" id="KW-0812">Transmembrane</keyword>
<reference evidence="2 3" key="1">
    <citation type="submission" date="2024-08" db="EMBL/GenBank/DDBJ databases">
        <authorList>
            <person name="Will J Nash"/>
            <person name="Angela Man"/>
            <person name="Seanna McTaggart"/>
            <person name="Kendall Baker"/>
            <person name="Tom Barker"/>
            <person name="Leah Catchpole"/>
            <person name="Alex Durrant"/>
            <person name="Karim Gharbi"/>
            <person name="Naomi Irish"/>
            <person name="Gemy Kaithakottil"/>
            <person name="Debby Ku"/>
            <person name="Aaliyah Providence"/>
            <person name="Felix Shaw"/>
            <person name="David Swarbreck"/>
            <person name="Chris Watkins"/>
            <person name="Ann M. McCartney"/>
            <person name="Giulio Formenti"/>
            <person name="Alice Mouton"/>
            <person name="Noel Vella"/>
            <person name="Bjorn M von Reumont"/>
            <person name="Adriana Vella"/>
            <person name="Wilfried Haerty"/>
        </authorList>
    </citation>
    <scope>NUCLEOTIDE SEQUENCE [LARGE SCALE GENOMIC DNA]</scope>
</reference>
<organism evidence="2 3">
    <name type="scientific">Xylocopa violacea</name>
    <name type="common">Violet carpenter bee</name>
    <name type="synonym">Apis violacea</name>
    <dbReference type="NCBI Taxonomy" id="135666"/>
    <lineage>
        <taxon>Eukaryota</taxon>
        <taxon>Metazoa</taxon>
        <taxon>Ecdysozoa</taxon>
        <taxon>Arthropoda</taxon>
        <taxon>Hexapoda</taxon>
        <taxon>Insecta</taxon>
        <taxon>Pterygota</taxon>
        <taxon>Neoptera</taxon>
        <taxon>Endopterygota</taxon>
        <taxon>Hymenoptera</taxon>
        <taxon>Apocrita</taxon>
        <taxon>Aculeata</taxon>
        <taxon>Apoidea</taxon>
        <taxon>Anthophila</taxon>
        <taxon>Apidae</taxon>
        <taxon>Xylocopa</taxon>
        <taxon>Xylocopa</taxon>
    </lineage>
</organism>
<accession>A0ABP1N7Z6</accession>
<name>A0ABP1N7Z6_XYLVO</name>
<dbReference type="EMBL" id="CAXAJV020001287">
    <property type="protein sequence ID" value="CAL7937105.1"/>
    <property type="molecule type" value="Genomic_DNA"/>
</dbReference>
<proteinExistence type="predicted"/>
<feature type="transmembrane region" description="Helical" evidence="1">
    <location>
        <begin position="40"/>
        <end position="56"/>
    </location>
</feature>
<comment type="caution">
    <text evidence="2">The sequence shown here is derived from an EMBL/GenBank/DDBJ whole genome shotgun (WGS) entry which is preliminary data.</text>
</comment>
<evidence type="ECO:0000313" key="3">
    <source>
        <dbReference type="Proteomes" id="UP001642520"/>
    </source>
</evidence>